<dbReference type="PRINTS" id="PR00982">
    <property type="entry name" value="TRNASYNTHLYS"/>
</dbReference>
<comment type="subcellular location">
    <subcellularLocation>
        <location evidence="9">Cytoplasm</location>
    </subcellularLocation>
</comment>
<evidence type="ECO:0000256" key="8">
    <source>
        <dbReference type="ARBA" id="ARBA00048573"/>
    </source>
</evidence>
<dbReference type="PANTHER" id="PTHR42918:SF6">
    <property type="entry name" value="ELONGATION FACTOR P--(R)-BETA-LYSINE LIGASE"/>
    <property type="match status" value="1"/>
</dbReference>
<protein>
    <recommendedName>
        <fullName evidence="9">Lysine--tRNA ligase</fullName>
        <ecNumber evidence="9">6.1.1.6</ecNumber>
    </recommendedName>
    <alternativeName>
        <fullName evidence="9">Lysyl-tRNA synthetase</fullName>
        <shortName evidence="9">LysRS</shortName>
    </alternativeName>
</protein>
<accession>A0A1H6FNE9</accession>
<feature type="binding site" evidence="9">
    <location>
        <position position="426"/>
    </location>
    <ligand>
        <name>Mg(2+)</name>
        <dbReference type="ChEBI" id="CHEBI:18420"/>
        <label>1</label>
    </ligand>
</feature>
<reference evidence="14" key="1">
    <citation type="submission" date="2016-10" db="EMBL/GenBank/DDBJ databases">
        <authorList>
            <person name="Varghese N."/>
            <person name="Submissions S."/>
        </authorList>
    </citation>
    <scope>NUCLEOTIDE SEQUENCE [LARGE SCALE GENOMIC DNA]</scope>
    <source>
        <strain evidence="14">ATCC 35263</strain>
    </source>
</reference>
<dbReference type="NCBIfam" id="TIGR00499">
    <property type="entry name" value="lysS_bact"/>
    <property type="match status" value="1"/>
</dbReference>
<evidence type="ECO:0000256" key="11">
    <source>
        <dbReference type="SAM" id="MobiDB-lite"/>
    </source>
</evidence>
<gene>
    <name evidence="9" type="primary">lysS</name>
    <name evidence="13" type="ORF">SAMN02745716_1080</name>
</gene>
<dbReference type="Pfam" id="PF00152">
    <property type="entry name" value="tRNA-synt_2"/>
    <property type="match status" value="1"/>
</dbReference>
<name>A0A1H6FNE9_THEAL</name>
<dbReference type="RefSeq" id="WP_093116891.1">
    <property type="nucleotide sequence ID" value="NZ_FNWJ01000001.1"/>
</dbReference>
<evidence type="ECO:0000313" key="13">
    <source>
        <dbReference type="EMBL" id="SEH12406.1"/>
    </source>
</evidence>
<dbReference type="InterPro" id="IPR004365">
    <property type="entry name" value="NA-bd_OB_tRNA"/>
</dbReference>
<keyword evidence="9" id="KW-0963">Cytoplasm</keyword>
<feature type="compositionally biased region" description="Basic and acidic residues" evidence="11">
    <location>
        <begin position="33"/>
        <end position="43"/>
    </location>
</feature>
<dbReference type="OrthoDB" id="9801152at2"/>
<dbReference type="GO" id="GO:0006430">
    <property type="term" value="P:lysyl-tRNA aminoacylation"/>
    <property type="evidence" value="ECO:0007669"/>
    <property type="project" value="UniProtKB-UniRule"/>
</dbReference>
<dbReference type="GO" id="GO:0004824">
    <property type="term" value="F:lysine-tRNA ligase activity"/>
    <property type="evidence" value="ECO:0007669"/>
    <property type="project" value="UniProtKB-UniRule"/>
</dbReference>
<evidence type="ECO:0000256" key="5">
    <source>
        <dbReference type="ARBA" id="ARBA00022840"/>
    </source>
</evidence>
<keyword evidence="5 9" id="KW-0067">ATP-binding</keyword>
<dbReference type="AlphaFoldDB" id="A0A1H6FNE9"/>
<dbReference type="CDD" id="cd04322">
    <property type="entry name" value="LysRS_N"/>
    <property type="match status" value="1"/>
</dbReference>
<evidence type="ECO:0000256" key="3">
    <source>
        <dbReference type="ARBA" id="ARBA00022723"/>
    </source>
</evidence>
<feature type="compositionally biased region" description="Basic and acidic residues" evidence="11">
    <location>
        <begin position="445"/>
        <end position="461"/>
    </location>
</feature>
<evidence type="ECO:0000256" key="1">
    <source>
        <dbReference type="ARBA" id="ARBA00008226"/>
    </source>
</evidence>
<evidence type="ECO:0000256" key="9">
    <source>
        <dbReference type="HAMAP-Rule" id="MF_00252"/>
    </source>
</evidence>
<dbReference type="PANTHER" id="PTHR42918">
    <property type="entry name" value="LYSYL-TRNA SYNTHETASE"/>
    <property type="match status" value="1"/>
</dbReference>
<dbReference type="Pfam" id="PF01336">
    <property type="entry name" value="tRNA_anti-codon"/>
    <property type="match status" value="1"/>
</dbReference>
<evidence type="ECO:0000256" key="7">
    <source>
        <dbReference type="ARBA" id="ARBA00023146"/>
    </source>
</evidence>
<dbReference type="SUPFAM" id="SSF50249">
    <property type="entry name" value="Nucleic acid-binding proteins"/>
    <property type="match status" value="1"/>
</dbReference>
<evidence type="ECO:0000256" key="10">
    <source>
        <dbReference type="RuleBase" id="RU000336"/>
    </source>
</evidence>
<keyword evidence="14" id="KW-1185">Reference proteome</keyword>
<comment type="cofactor">
    <cofactor evidence="9 10">
        <name>Mg(2+)</name>
        <dbReference type="ChEBI" id="CHEBI:18420"/>
    </cofactor>
    <text evidence="9 10">Binds 3 Mg(2+) ions per subunit.</text>
</comment>
<dbReference type="GO" id="GO:0000287">
    <property type="term" value="F:magnesium ion binding"/>
    <property type="evidence" value="ECO:0007669"/>
    <property type="project" value="UniProtKB-UniRule"/>
</dbReference>
<dbReference type="InterPro" id="IPR044136">
    <property type="entry name" value="Lys-tRNA-ligase_II_N"/>
</dbReference>
<keyword evidence="3 9" id="KW-0479">Metal-binding</keyword>
<comment type="catalytic activity">
    <reaction evidence="8 9 10">
        <text>tRNA(Lys) + L-lysine + ATP = L-lysyl-tRNA(Lys) + AMP + diphosphate</text>
        <dbReference type="Rhea" id="RHEA:20792"/>
        <dbReference type="Rhea" id="RHEA-COMP:9696"/>
        <dbReference type="Rhea" id="RHEA-COMP:9697"/>
        <dbReference type="ChEBI" id="CHEBI:30616"/>
        <dbReference type="ChEBI" id="CHEBI:32551"/>
        <dbReference type="ChEBI" id="CHEBI:33019"/>
        <dbReference type="ChEBI" id="CHEBI:78442"/>
        <dbReference type="ChEBI" id="CHEBI:78529"/>
        <dbReference type="ChEBI" id="CHEBI:456215"/>
        <dbReference type="EC" id="6.1.1.6"/>
    </reaction>
</comment>
<feature type="domain" description="Aminoacyl-transfer RNA synthetases class-II family profile" evidence="12">
    <location>
        <begin position="203"/>
        <end position="514"/>
    </location>
</feature>
<dbReference type="HAMAP" id="MF_00252">
    <property type="entry name" value="Lys_tRNA_synth_class2"/>
    <property type="match status" value="1"/>
</dbReference>
<dbReference type="InterPro" id="IPR006195">
    <property type="entry name" value="aa-tRNA-synth_II"/>
</dbReference>
<comment type="similarity">
    <text evidence="1 9">Belongs to the class-II aminoacyl-tRNA synthetase family.</text>
</comment>
<keyword evidence="9 10" id="KW-0460">Magnesium</keyword>
<evidence type="ECO:0000313" key="14">
    <source>
        <dbReference type="Proteomes" id="UP000222056"/>
    </source>
</evidence>
<dbReference type="InterPro" id="IPR018149">
    <property type="entry name" value="Lys-tRNA-synth_II_C"/>
</dbReference>
<dbReference type="SUPFAM" id="SSF55681">
    <property type="entry name" value="Class II aaRS and biotin synthetases"/>
    <property type="match status" value="1"/>
</dbReference>
<keyword evidence="4 9" id="KW-0547">Nucleotide-binding</keyword>
<dbReference type="STRING" id="29539.SAMN02745716_1080"/>
<feature type="binding site" evidence="9">
    <location>
        <position position="433"/>
    </location>
    <ligand>
        <name>Mg(2+)</name>
        <dbReference type="ChEBI" id="CHEBI:18420"/>
        <label>2</label>
    </ligand>
</feature>
<dbReference type="FunFam" id="2.40.50.140:FF:000024">
    <property type="entry name" value="Lysine--tRNA ligase"/>
    <property type="match status" value="1"/>
</dbReference>
<feature type="region of interest" description="Disordered" evidence="11">
    <location>
        <begin position="1"/>
        <end position="43"/>
    </location>
</feature>
<dbReference type="PROSITE" id="PS50862">
    <property type="entry name" value="AA_TRNA_LIGASE_II"/>
    <property type="match status" value="1"/>
</dbReference>
<sequence length="516" mass="58690">MPEAEDATTAARGGGGKRDADGGEQGAGGAEAARAERPLERDRREKLARLRALGIDPYPHAYPTPTPAAEIQERHRQLAPGEELETVYRVAGRLAARRGHGGAAFLDIVDRSARIQVLARRDRLGESSFELLTSLDLGDIVGVEGNVLRTRRGELSIAAREWRLLAKSLRPPPDKYHGLEDVELRYRHRELDLIANAETRELFVTRARIVTAIRRWLDERGFIEVETPVLQPIYGGAHARPFVTHYNALDRDFYLRIATELYLKRLIVGGLERVYELGKDFRNEGLSHKHNPEFTMLEWYEAYADYLVVAEELEELVRYVAKEIDYAGPLRFDRPWRRVTLREAIAERTGLDVLELRDRDALMEAARERGIELDPQATWAQLVDDLLSKHVEPHLEQPTFVFDYPKELSPFAKDHRSEPGLVERFECFAGGIEFANAFSELNDPEEQRRRFEAQARERAAGDEEAQPWDEDFLRALEHGMPPTGGIGVGIDRLVMLLTGRRSIREVVLFPAMRPLA</sequence>
<dbReference type="GO" id="GO:0005524">
    <property type="term" value="F:ATP binding"/>
    <property type="evidence" value="ECO:0007669"/>
    <property type="project" value="UniProtKB-UniRule"/>
</dbReference>
<dbReference type="EC" id="6.1.1.6" evidence="9"/>
<evidence type="ECO:0000256" key="4">
    <source>
        <dbReference type="ARBA" id="ARBA00022741"/>
    </source>
</evidence>
<dbReference type="GO" id="GO:0000049">
    <property type="term" value="F:tRNA binding"/>
    <property type="evidence" value="ECO:0007669"/>
    <property type="project" value="TreeGrafter"/>
</dbReference>
<feature type="binding site" evidence="9">
    <location>
        <position position="433"/>
    </location>
    <ligand>
        <name>Mg(2+)</name>
        <dbReference type="ChEBI" id="CHEBI:18420"/>
        <label>1</label>
    </ligand>
</feature>
<dbReference type="EMBL" id="FNWJ01000001">
    <property type="protein sequence ID" value="SEH12406.1"/>
    <property type="molecule type" value="Genomic_DNA"/>
</dbReference>
<dbReference type="InterPro" id="IPR012340">
    <property type="entry name" value="NA-bd_OB-fold"/>
</dbReference>
<dbReference type="Gene3D" id="2.40.50.140">
    <property type="entry name" value="Nucleic acid-binding proteins"/>
    <property type="match status" value="1"/>
</dbReference>
<proteinExistence type="inferred from homology"/>
<dbReference type="InterPro" id="IPR002313">
    <property type="entry name" value="Lys-tRNA-ligase_II"/>
</dbReference>
<evidence type="ECO:0000259" key="12">
    <source>
        <dbReference type="PROSITE" id="PS50862"/>
    </source>
</evidence>
<feature type="region of interest" description="Disordered" evidence="11">
    <location>
        <begin position="445"/>
        <end position="465"/>
    </location>
</feature>
<dbReference type="InterPro" id="IPR045864">
    <property type="entry name" value="aa-tRNA-synth_II/BPL/LPL"/>
</dbReference>
<evidence type="ECO:0000256" key="6">
    <source>
        <dbReference type="ARBA" id="ARBA00022917"/>
    </source>
</evidence>
<keyword evidence="7 9" id="KW-0030">Aminoacyl-tRNA synthetase</keyword>
<keyword evidence="6 9" id="KW-0648">Protein biosynthesis</keyword>
<comment type="subunit">
    <text evidence="9">Homodimer.</text>
</comment>
<evidence type="ECO:0000256" key="2">
    <source>
        <dbReference type="ARBA" id="ARBA00022598"/>
    </source>
</evidence>
<dbReference type="InterPro" id="IPR004364">
    <property type="entry name" value="Aa-tRNA-synt_II"/>
</dbReference>
<keyword evidence="2 9" id="KW-0436">Ligase</keyword>
<dbReference type="CDD" id="cd00775">
    <property type="entry name" value="LysRS_core"/>
    <property type="match status" value="1"/>
</dbReference>
<dbReference type="NCBIfam" id="NF001756">
    <property type="entry name" value="PRK00484.1"/>
    <property type="match status" value="1"/>
</dbReference>
<dbReference type="GO" id="GO:0005829">
    <property type="term" value="C:cytosol"/>
    <property type="evidence" value="ECO:0007669"/>
    <property type="project" value="TreeGrafter"/>
</dbReference>
<organism evidence="13 14">
    <name type="scientific">Thermoleophilum album</name>
    <dbReference type="NCBI Taxonomy" id="29539"/>
    <lineage>
        <taxon>Bacteria</taxon>
        <taxon>Bacillati</taxon>
        <taxon>Actinomycetota</taxon>
        <taxon>Thermoleophilia</taxon>
        <taxon>Thermoleophilales</taxon>
        <taxon>Thermoleophilaceae</taxon>
        <taxon>Thermoleophilum</taxon>
    </lineage>
</organism>
<dbReference type="Proteomes" id="UP000222056">
    <property type="component" value="Unassembled WGS sequence"/>
</dbReference>
<dbReference type="Gene3D" id="3.30.930.10">
    <property type="entry name" value="Bira Bifunctional Protein, Domain 2"/>
    <property type="match status" value="1"/>
</dbReference>